<dbReference type="Pfam" id="PF07681">
    <property type="entry name" value="DoxX"/>
    <property type="match status" value="1"/>
</dbReference>
<feature type="transmembrane region" description="Helical" evidence="5">
    <location>
        <begin position="129"/>
        <end position="158"/>
    </location>
</feature>
<feature type="transmembrane region" description="Helical" evidence="5">
    <location>
        <begin position="285"/>
        <end position="304"/>
    </location>
</feature>
<accession>A0ABW5R8S9</accession>
<evidence type="ECO:0000256" key="1">
    <source>
        <dbReference type="ARBA" id="ARBA00004141"/>
    </source>
</evidence>
<feature type="transmembrane region" description="Helical" evidence="5">
    <location>
        <begin position="48"/>
        <end position="70"/>
    </location>
</feature>
<proteinExistence type="predicted"/>
<dbReference type="InterPro" id="IPR032808">
    <property type="entry name" value="DoxX"/>
</dbReference>
<evidence type="ECO:0000313" key="6">
    <source>
        <dbReference type="EMBL" id="MFD2671446.1"/>
    </source>
</evidence>
<keyword evidence="3 5" id="KW-1133">Transmembrane helix</keyword>
<evidence type="ECO:0000256" key="2">
    <source>
        <dbReference type="ARBA" id="ARBA00022692"/>
    </source>
</evidence>
<protein>
    <submittedName>
        <fullName evidence="6">DoxX family membrane protein</fullName>
    </submittedName>
</protein>
<keyword evidence="4 5" id="KW-0472">Membrane</keyword>
<keyword evidence="7" id="KW-1185">Reference proteome</keyword>
<evidence type="ECO:0000256" key="4">
    <source>
        <dbReference type="ARBA" id="ARBA00023136"/>
    </source>
</evidence>
<dbReference type="RefSeq" id="WP_379928910.1">
    <property type="nucleotide sequence ID" value="NZ_JBHUMM010000010.1"/>
</dbReference>
<reference evidence="7" key="1">
    <citation type="journal article" date="2019" name="Int. J. Syst. Evol. Microbiol.">
        <title>The Global Catalogue of Microorganisms (GCM) 10K type strain sequencing project: providing services to taxonomists for standard genome sequencing and annotation.</title>
        <authorList>
            <consortium name="The Broad Institute Genomics Platform"/>
            <consortium name="The Broad Institute Genome Sequencing Center for Infectious Disease"/>
            <person name="Wu L."/>
            <person name="Ma J."/>
        </authorList>
    </citation>
    <scope>NUCLEOTIDE SEQUENCE [LARGE SCALE GENOMIC DNA]</scope>
    <source>
        <strain evidence="7">KCTC 33676</strain>
    </source>
</reference>
<feature type="transmembrane region" description="Helical" evidence="5">
    <location>
        <begin position="12"/>
        <end position="36"/>
    </location>
</feature>
<dbReference type="EMBL" id="JBHUMM010000010">
    <property type="protein sequence ID" value="MFD2671446.1"/>
    <property type="molecule type" value="Genomic_DNA"/>
</dbReference>
<name>A0ABW5R8S9_9BACL</name>
<dbReference type="Proteomes" id="UP001597497">
    <property type="component" value="Unassembled WGS sequence"/>
</dbReference>
<comment type="caution">
    <text evidence="6">The sequence shown here is derived from an EMBL/GenBank/DDBJ whole genome shotgun (WGS) entry which is preliminary data.</text>
</comment>
<feature type="transmembrane region" description="Helical" evidence="5">
    <location>
        <begin position="195"/>
        <end position="214"/>
    </location>
</feature>
<comment type="subcellular location">
    <subcellularLocation>
        <location evidence="1">Membrane</location>
        <topology evidence="1">Multi-pass membrane protein</topology>
    </subcellularLocation>
</comment>
<organism evidence="6 7">
    <name type="scientific">Marinicrinis sediminis</name>
    <dbReference type="NCBI Taxonomy" id="1652465"/>
    <lineage>
        <taxon>Bacteria</taxon>
        <taxon>Bacillati</taxon>
        <taxon>Bacillota</taxon>
        <taxon>Bacilli</taxon>
        <taxon>Bacillales</taxon>
        <taxon>Paenibacillaceae</taxon>
    </lineage>
</organism>
<evidence type="ECO:0000256" key="5">
    <source>
        <dbReference type="SAM" id="Phobius"/>
    </source>
</evidence>
<evidence type="ECO:0000256" key="3">
    <source>
        <dbReference type="ARBA" id="ARBA00022989"/>
    </source>
</evidence>
<feature type="transmembrane region" description="Helical" evidence="5">
    <location>
        <begin position="260"/>
        <end position="279"/>
    </location>
</feature>
<feature type="transmembrane region" description="Helical" evidence="5">
    <location>
        <begin position="316"/>
        <end position="337"/>
    </location>
</feature>
<sequence>MKHIFNQSSKSFGFWFTWMMGMLIAVPAFAHVKWFNEVEPVKETLENILSPAFLIISLLVAVVIGLLPQIEALMANSRMLRKVEHTLDKYRTYTYILLKWGIAIALLLQITNDSIIAPEIEGTSLQRTLALAVIVLLLIPYHWLSKLAAVLILIIFSISVEHMGAFYMLDYGFYIAIAVALLMEKTKFERFGMPFIYLGTGLSLCWVAVEKWVFPGMSLNIIENWNVPTFGFEPELFLILAAFIEFVVGYLLVVGILNRILAMVVTLIFIMTTTLFGFTEIIGHFLPHVILILFIIEGVSFYHPPIRIHKTKLDQIIFVSLNFLFVLATMLLIYYRFA</sequence>
<feature type="transmembrane region" description="Helical" evidence="5">
    <location>
        <begin position="234"/>
        <end position="253"/>
    </location>
</feature>
<feature type="transmembrane region" description="Helical" evidence="5">
    <location>
        <begin position="164"/>
        <end position="183"/>
    </location>
</feature>
<evidence type="ECO:0000313" key="7">
    <source>
        <dbReference type="Proteomes" id="UP001597497"/>
    </source>
</evidence>
<gene>
    <name evidence="6" type="ORF">ACFSUC_07475</name>
</gene>
<keyword evidence="2 5" id="KW-0812">Transmembrane</keyword>